<name>A0A2H0AAL4_9BACT</name>
<evidence type="ECO:0000313" key="6">
    <source>
        <dbReference type="Proteomes" id="UP000231067"/>
    </source>
</evidence>
<dbReference type="GO" id="GO:0005524">
    <property type="term" value="F:ATP binding"/>
    <property type="evidence" value="ECO:0007669"/>
    <property type="project" value="UniProtKB-KW"/>
</dbReference>
<organism evidence="5 6">
    <name type="scientific">Candidatus Desantisbacteria bacterium CG23_combo_of_CG06-09_8_20_14_all_40_23</name>
    <dbReference type="NCBI Taxonomy" id="1974550"/>
    <lineage>
        <taxon>Bacteria</taxon>
        <taxon>Candidatus Desantisiibacteriota</taxon>
    </lineage>
</organism>
<feature type="binding site" evidence="2">
    <location>
        <begin position="130"/>
        <end position="133"/>
    </location>
    <ligand>
        <name>ATP</name>
        <dbReference type="ChEBI" id="CHEBI:30616"/>
    </ligand>
</feature>
<gene>
    <name evidence="5" type="ORF">COX18_00185</name>
</gene>
<dbReference type="PROSITE" id="PS51459">
    <property type="entry name" value="FIDO"/>
    <property type="match status" value="1"/>
</dbReference>
<dbReference type="PANTHER" id="PTHR13504:SF38">
    <property type="entry name" value="FIDO DOMAIN-CONTAINING PROTEIN"/>
    <property type="match status" value="1"/>
</dbReference>
<feature type="site" description="Important for autoinhibition of adenylyltransferase activity" evidence="3">
    <location>
        <position position="48"/>
    </location>
</feature>
<dbReference type="PANTHER" id="PTHR13504">
    <property type="entry name" value="FIDO DOMAIN-CONTAINING PROTEIN DDB_G0283145"/>
    <property type="match status" value="1"/>
</dbReference>
<dbReference type="Gene3D" id="1.10.3290.10">
    <property type="entry name" value="Fido-like domain"/>
    <property type="match status" value="1"/>
</dbReference>
<evidence type="ECO:0000256" key="3">
    <source>
        <dbReference type="PIRSR" id="PIRSR640198-3"/>
    </source>
</evidence>
<protein>
    <submittedName>
        <fullName evidence="5">Cell filamentation protein Fic</fullName>
    </submittedName>
</protein>
<accession>A0A2H0AAL4</accession>
<dbReference type="EMBL" id="PCSH01000005">
    <property type="protein sequence ID" value="PIP42479.1"/>
    <property type="molecule type" value="Genomic_DNA"/>
</dbReference>
<evidence type="ECO:0000259" key="4">
    <source>
        <dbReference type="PROSITE" id="PS51459"/>
    </source>
</evidence>
<dbReference type="InterPro" id="IPR036597">
    <property type="entry name" value="Fido-like_dom_sf"/>
</dbReference>
<dbReference type="Pfam" id="PF02661">
    <property type="entry name" value="Fic"/>
    <property type="match status" value="1"/>
</dbReference>
<feature type="binding site" evidence="2">
    <location>
        <begin position="211"/>
        <end position="212"/>
    </location>
    <ligand>
        <name>ATP</name>
        <dbReference type="ChEBI" id="CHEBI:30616"/>
    </ligand>
</feature>
<comment type="caution">
    <text evidence="5">The sequence shown here is derived from an EMBL/GenBank/DDBJ whole genome shotgun (WGS) entry which is preliminary data.</text>
</comment>
<sequence length="307" mass="35470">MAKILHVFNTINRLRERYYTASVGKQSLLKLLSEAEVAEQVYNSNAIENSTLTLSETEKILLQINLDRYITEREIFEAKNLARVVSYIDTRAKEQELILEVILLLHKMLIANIQDDIAGRFRKDGEWVRVANHIAPDSKEVVERLGKMLAEYHANSHENIIKRIALLHLTFEYIHPFIDGNGRIGRVINNHLLIREGFVPVNIKFIDRKMYYEAFKEFDEKGTTKIMEEIIGKAITNSYYKRLAYLEGAHIMTLAEYAKTYKVSHSNLINKANRQTIEAFLEKGIWKIGIRQDKKSSVGMEKAAKVS</sequence>
<reference evidence="5 6" key="1">
    <citation type="submission" date="2017-09" db="EMBL/GenBank/DDBJ databases">
        <title>Depth-based differentiation of microbial function through sediment-hosted aquifers and enrichment of novel symbionts in the deep terrestrial subsurface.</title>
        <authorList>
            <person name="Probst A.J."/>
            <person name="Ladd B."/>
            <person name="Jarett J.K."/>
            <person name="Geller-Mcgrath D.E."/>
            <person name="Sieber C.M."/>
            <person name="Emerson J.B."/>
            <person name="Anantharaman K."/>
            <person name="Thomas B.C."/>
            <person name="Malmstrom R."/>
            <person name="Stieglmeier M."/>
            <person name="Klingl A."/>
            <person name="Woyke T."/>
            <person name="Ryan C.M."/>
            <person name="Banfield J.F."/>
        </authorList>
    </citation>
    <scope>NUCLEOTIDE SEQUENCE [LARGE SCALE GENOMIC DNA]</scope>
    <source>
        <strain evidence="5">CG23_combo_of_CG06-09_8_20_14_all_40_23</strain>
    </source>
</reference>
<dbReference type="InterPro" id="IPR003812">
    <property type="entry name" value="Fido"/>
</dbReference>
<evidence type="ECO:0000256" key="2">
    <source>
        <dbReference type="PIRSR" id="PIRSR640198-2"/>
    </source>
</evidence>
<feature type="binding site" evidence="2">
    <location>
        <begin position="179"/>
        <end position="186"/>
    </location>
    <ligand>
        <name>ATP</name>
        <dbReference type="ChEBI" id="CHEBI:30616"/>
    </ligand>
</feature>
<proteinExistence type="predicted"/>
<feature type="active site" evidence="1">
    <location>
        <position position="175"/>
    </location>
</feature>
<dbReference type="SUPFAM" id="SSF140931">
    <property type="entry name" value="Fic-like"/>
    <property type="match status" value="1"/>
</dbReference>
<dbReference type="Proteomes" id="UP000231067">
    <property type="component" value="Unassembled WGS sequence"/>
</dbReference>
<evidence type="ECO:0000256" key="1">
    <source>
        <dbReference type="PIRSR" id="PIRSR640198-1"/>
    </source>
</evidence>
<feature type="domain" description="Fido" evidence="4">
    <location>
        <begin position="97"/>
        <end position="233"/>
    </location>
</feature>
<keyword evidence="2" id="KW-0547">Nucleotide-binding</keyword>
<evidence type="ECO:0000313" key="5">
    <source>
        <dbReference type="EMBL" id="PIP42479.1"/>
    </source>
</evidence>
<keyword evidence="2" id="KW-0067">ATP-binding</keyword>
<dbReference type="AlphaFoldDB" id="A0A2H0AAL4"/>
<dbReference type="InterPro" id="IPR040198">
    <property type="entry name" value="Fido_containing"/>
</dbReference>